<dbReference type="Proteomes" id="UP000473826">
    <property type="component" value="Unassembled WGS sequence"/>
</dbReference>
<dbReference type="Pfam" id="PF13516">
    <property type="entry name" value="LRR_6"/>
    <property type="match status" value="1"/>
</dbReference>
<dbReference type="OrthoDB" id="120976at2759"/>
<keyword evidence="1" id="KW-0343">GTPase activation</keyword>
<sequence length="414" mass="45334">MDIRPQIHRLDAGHNALGNDGAVALFGGLTTQRMRYRRAEKGEPAWGMREVHMPQNNVGDEGLANAVQYASEDEELKSLGMQANGITVSCGLSALIQKLNKSHLTELRLSNNRLSPAAVEQLFTSLEAPHLRALHLSQCRLPAEVAPAIADYIASPRSYGLERLQLNANSLGSKGVSAIVDALQSSNFTLLHLGLAANSARARSSGSDDDWDSEEEWSSASDADSDAAACSQQTERRLPALLERNRILNRRVKDAATRALAPMRIILHALPPPEQGDVNEQDQLEKLSPEAATGENDANPVAPAQASSEPAPLESFPLLRLPQELQLVVARHCSGDAEALSEAQWTRIITYAGERASLKRMAERSRLALVDAATGPSRAARHERKAKMLEVLEEWRTRHRCDQWESNPMPANLW</sequence>
<protein>
    <recommendedName>
        <fullName evidence="7">F-box domain-containing protein</fullName>
    </recommendedName>
</protein>
<dbReference type="GO" id="GO:0031267">
    <property type="term" value="F:small GTPase binding"/>
    <property type="evidence" value="ECO:0007669"/>
    <property type="project" value="TreeGrafter"/>
</dbReference>
<proteinExistence type="predicted"/>
<keyword evidence="3" id="KW-0677">Repeat</keyword>
<evidence type="ECO:0008006" key="7">
    <source>
        <dbReference type="Google" id="ProtNLM"/>
    </source>
</evidence>
<dbReference type="PANTHER" id="PTHR24113">
    <property type="entry name" value="RAN GTPASE-ACTIVATING PROTEIN 1"/>
    <property type="match status" value="1"/>
</dbReference>
<dbReference type="GO" id="GO:0005096">
    <property type="term" value="F:GTPase activator activity"/>
    <property type="evidence" value="ECO:0007669"/>
    <property type="project" value="UniProtKB-KW"/>
</dbReference>
<keyword evidence="2" id="KW-0433">Leucine-rich repeat</keyword>
<feature type="region of interest" description="Disordered" evidence="4">
    <location>
        <begin position="202"/>
        <end position="232"/>
    </location>
</feature>
<evidence type="ECO:0000313" key="5">
    <source>
        <dbReference type="EMBL" id="TXT10721.1"/>
    </source>
</evidence>
<dbReference type="PANTHER" id="PTHR24113:SF12">
    <property type="entry name" value="RAN GTPASE-ACTIVATING PROTEIN 1"/>
    <property type="match status" value="1"/>
</dbReference>
<keyword evidence="6" id="KW-1185">Reference proteome</keyword>
<dbReference type="InterPro" id="IPR027038">
    <property type="entry name" value="RanGap"/>
</dbReference>
<comment type="caution">
    <text evidence="5">The sequence shown here is derived from an EMBL/GenBank/DDBJ whole genome shotgun (WGS) entry which is preliminary data.</text>
</comment>
<reference evidence="5 6" key="1">
    <citation type="journal article" date="2019" name="PLoS Genet.">
        <title>Convergent evolution of linked mating-type loci in basidiomycete fungi.</title>
        <authorList>
            <person name="Sun S."/>
            <person name="Coelho M.A."/>
            <person name="Heitman J."/>
            <person name="Nowrousian M."/>
        </authorList>
    </citation>
    <scope>NUCLEOTIDE SEQUENCE [LARGE SCALE GENOMIC DNA]</scope>
    <source>
        <strain evidence="5 6">CBS 4282</strain>
    </source>
</reference>
<dbReference type="GO" id="GO:0006913">
    <property type="term" value="P:nucleocytoplasmic transport"/>
    <property type="evidence" value="ECO:0007669"/>
    <property type="project" value="TreeGrafter"/>
</dbReference>
<evidence type="ECO:0000313" key="6">
    <source>
        <dbReference type="Proteomes" id="UP000473826"/>
    </source>
</evidence>
<dbReference type="AlphaFoldDB" id="A0A7D8Z3P1"/>
<organism evidence="5 6">
    <name type="scientific">Vanrija humicola</name>
    <name type="common">Yeast</name>
    <name type="synonym">Cryptococcus humicola</name>
    <dbReference type="NCBI Taxonomy" id="5417"/>
    <lineage>
        <taxon>Eukaryota</taxon>
        <taxon>Fungi</taxon>
        <taxon>Dikarya</taxon>
        <taxon>Basidiomycota</taxon>
        <taxon>Agaricomycotina</taxon>
        <taxon>Tremellomycetes</taxon>
        <taxon>Trichosporonales</taxon>
        <taxon>Trichosporonaceae</taxon>
        <taxon>Vanrija</taxon>
    </lineage>
</organism>
<dbReference type="GO" id="GO:0005634">
    <property type="term" value="C:nucleus"/>
    <property type="evidence" value="ECO:0007669"/>
    <property type="project" value="TreeGrafter"/>
</dbReference>
<feature type="compositionally biased region" description="Acidic residues" evidence="4">
    <location>
        <begin position="207"/>
        <end position="217"/>
    </location>
</feature>
<evidence type="ECO:0000256" key="1">
    <source>
        <dbReference type="ARBA" id="ARBA00022468"/>
    </source>
</evidence>
<dbReference type="SUPFAM" id="SSF52047">
    <property type="entry name" value="RNI-like"/>
    <property type="match status" value="1"/>
</dbReference>
<dbReference type="EMBL" id="QKWK01000005">
    <property type="protein sequence ID" value="TXT10721.1"/>
    <property type="molecule type" value="Genomic_DNA"/>
</dbReference>
<evidence type="ECO:0000256" key="2">
    <source>
        <dbReference type="ARBA" id="ARBA00022614"/>
    </source>
</evidence>
<name>A0A7D8Z3P1_VANHU</name>
<dbReference type="InterPro" id="IPR001611">
    <property type="entry name" value="Leu-rich_rpt"/>
</dbReference>
<gene>
    <name evidence="5" type="ORF">VHUM_02226</name>
</gene>
<evidence type="ECO:0000256" key="4">
    <source>
        <dbReference type="SAM" id="MobiDB-lite"/>
    </source>
</evidence>
<dbReference type="SMART" id="SM00368">
    <property type="entry name" value="LRR_RI"/>
    <property type="match status" value="4"/>
</dbReference>
<dbReference type="InterPro" id="IPR032675">
    <property type="entry name" value="LRR_dom_sf"/>
</dbReference>
<dbReference type="GO" id="GO:0048471">
    <property type="term" value="C:perinuclear region of cytoplasm"/>
    <property type="evidence" value="ECO:0007669"/>
    <property type="project" value="TreeGrafter"/>
</dbReference>
<accession>A0A7D8Z3P1</accession>
<dbReference type="GO" id="GO:0005829">
    <property type="term" value="C:cytosol"/>
    <property type="evidence" value="ECO:0007669"/>
    <property type="project" value="TreeGrafter"/>
</dbReference>
<feature type="compositionally biased region" description="Low complexity" evidence="4">
    <location>
        <begin position="218"/>
        <end position="229"/>
    </location>
</feature>
<evidence type="ECO:0000256" key="3">
    <source>
        <dbReference type="ARBA" id="ARBA00022737"/>
    </source>
</evidence>
<dbReference type="Gene3D" id="3.80.10.10">
    <property type="entry name" value="Ribonuclease Inhibitor"/>
    <property type="match status" value="1"/>
</dbReference>